<keyword evidence="4" id="KW-1185">Reference proteome</keyword>
<dbReference type="InterPro" id="IPR010611">
    <property type="entry name" value="3D_dom"/>
</dbReference>
<evidence type="ECO:0000256" key="1">
    <source>
        <dbReference type="ARBA" id="ARBA00022729"/>
    </source>
</evidence>
<evidence type="ECO:0000313" key="3">
    <source>
        <dbReference type="EMBL" id="MEB3102470.1"/>
    </source>
</evidence>
<evidence type="ECO:0000259" key="2">
    <source>
        <dbReference type="Pfam" id="PF06725"/>
    </source>
</evidence>
<feature type="domain" description="3D" evidence="2">
    <location>
        <begin position="145"/>
        <end position="206"/>
    </location>
</feature>
<dbReference type="Proteomes" id="UP001310386">
    <property type="component" value="Unassembled WGS sequence"/>
</dbReference>
<dbReference type="InterPro" id="IPR036908">
    <property type="entry name" value="RlpA-like_sf"/>
</dbReference>
<gene>
    <name evidence="3" type="ORF">VF724_12435</name>
</gene>
<protein>
    <submittedName>
        <fullName evidence="3">3D domain-containing protein</fullName>
    </submittedName>
</protein>
<comment type="caution">
    <text evidence="3">The sequence shown here is derived from an EMBL/GenBank/DDBJ whole genome shotgun (WGS) entry which is preliminary data.</text>
</comment>
<sequence length="235" mass="25923">MLFQTISHARWITLTVLIIIVLTVMGPLEQPALDKGEANAAERPPIQNAFRLLRTQDKPADVIGVDRDKTQTRVNSREISRRDRQSAGQLNPLMAALSSGPLVLKDMEVVATGYTAGPESTGKNIGHPEYGLTYSGVRVRRSLVSTIAADPKVFPLGSLLYIPGYGYGVVADIGSAIKGNRIDLYFETKDQVYSEWGKKKVKILVVRRGDGKVTEQMIDLLNEAFIRQKNKPSVM</sequence>
<dbReference type="PANTHER" id="PTHR39160">
    <property type="entry name" value="CELL WALL-BINDING PROTEIN YOCH"/>
    <property type="match status" value="1"/>
</dbReference>
<name>A0ABU5ZJ07_9BACL</name>
<proteinExistence type="predicted"/>
<dbReference type="Pfam" id="PF06725">
    <property type="entry name" value="3D"/>
    <property type="match status" value="1"/>
</dbReference>
<accession>A0ABU5ZJ07</accession>
<dbReference type="PANTHER" id="PTHR39160:SF4">
    <property type="entry name" value="RESUSCITATION-PROMOTING FACTOR RPFB"/>
    <property type="match status" value="1"/>
</dbReference>
<keyword evidence="1" id="KW-0732">Signal</keyword>
<evidence type="ECO:0000313" key="4">
    <source>
        <dbReference type="Proteomes" id="UP001310386"/>
    </source>
</evidence>
<dbReference type="SUPFAM" id="SSF50685">
    <property type="entry name" value="Barwin-like endoglucanases"/>
    <property type="match status" value="1"/>
</dbReference>
<dbReference type="InterPro" id="IPR051933">
    <property type="entry name" value="Resuscitation_pf_RpfB"/>
</dbReference>
<organism evidence="3 4">
    <name type="scientific">Ferviditalea candida</name>
    <dbReference type="NCBI Taxonomy" id="3108399"/>
    <lineage>
        <taxon>Bacteria</taxon>
        <taxon>Bacillati</taxon>
        <taxon>Bacillota</taxon>
        <taxon>Bacilli</taxon>
        <taxon>Bacillales</taxon>
        <taxon>Paenibacillaceae</taxon>
        <taxon>Ferviditalea</taxon>
    </lineage>
</organism>
<dbReference type="EMBL" id="JAYJLD010000017">
    <property type="protein sequence ID" value="MEB3102470.1"/>
    <property type="molecule type" value="Genomic_DNA"/>
</dbReference>
<dbReference type="RefSeq" id="WP_371754590.1">
    <property type="nucleotide sequence ID" value="NZ_JAYJLD010000017.1"/>
</dbReference>
<dbReference type="CDD" id="cd22786">
    <property type="entry name" value="DPBB_YuiC-like"/>
    <property type="match status" value="1"/>
</dbReference>
<reference evidence="3" key="1">
    <citation type="submission" date="2023-12" db="EMBL/GenBank/DDBJ databases">
        <title>Fervidustalea candida gen. nov., sp. nov., a novel member of the family Paenibacillaceae isolated from a geothermal area.</title>
        <authorList>
            <person name="Li W.-J."/>
            <person name="Jiao J.-Y."/>
            <person name="Chen Y."/>
        </authorList>
    </citation>
    <scope>NUCLEOTIDE SEQUENCE</scope>
    <source>
        <strain evidence="3">SYSU GA230002</strain>
    </source>
</reference>
<dbReference type="Gene3D" id="2.40.40.10">
    <property type="entry name" value="RlpA-like domain"/>
    <property type="match status" value="1"/>
</dbReference>